<dbReference type="InterPro" id="IPR029787">
    <property type="entry name" value="Nucleotide_cyclase"/>
</dbReference>
<dbReference type="Gene3D" id="3.30.70.270">
    <property type="match status" value="1"/>
</dbReference>
<dbReference type="SMART" id="SM00448">
    <property type="entry name" value="REC"/>
    <property type="match status" value="1"/>
</dbReference>
<evidence type="ECO:0000256" key="4">
    <source>
        <dbReference type="PROSITE-ProRule" id="PRU00169"/>
    </source>
</evidence>
<evidence type="ECO:0000313" key="7">
    <source>
        <dbReference type="EMBL" id="QCZ92439.1"/>
    </source>
</evidence>
<keyword evidence="8" id="KW-1185">Reference proteome</keyword>
<evidence type="ECO:0000259" key="6">
    <source>
        <dbReference type="PROSITE" id="PS50887"/>
    </source>
</evidence>
<dbReference type="GO" id="GO:0000160">
    <property type="term" value="P:phosphorelay signal transduction system"/>
    <property type="evidence" value="ECO:0007669"/>
    <property type="project" value="InterPro"/>
</dbReference>
<evidence type="ECO:0000256" key="2">
    <source>
        <dbReference type="ARBA" id="ARBA00012528"/>
    </source>
</evidence>
<reference evidence="7 8" key="1">
    <citation type="submission" date="2019-04" db="EMBL/GenBank/DDBJ databases">
        <title>Salinimonas iocasae sp. nov., a halophilic bacterium isolated from the outer tube casing of tubeworms in Okinawa Trough.</title>
        <authorList>
            <person name="Zhang H."/>
            <person name="Wang H."/>
            <person name="Li C."/>
        </authorList>
    </citation>
    <scope>NUCLEOTIDE SEQUENCE [LARGE SCALE GENOMIC DNA]</scope>
    <source>
        <strain evidence="7 8">KX18D6</strain>
    </source>
</reference>
<dbReference type="CDD" id="cd01949">
    <property type="entry name" value="GGDEF"/>
    <property type="match status" value="1"/>
</dbReference>
<dbReference type="GO" id="GO:0052621">
    <property type="term" value="F:diguanylate cyclase activity"/>
    <property type="evidence" value="ECO:0007669"/>
    <property type="project" value="UniProtKB-EC"/>
</dbReference>
<gene>
    <name evidence="7" type="ORF">FBQ74_02660</name>
</gene>
<dbReference type="InterPro" id="IPR011006">
    <property type="entry name" value="CheY-like_superfamily"/>
</dbReference>
<protein>
    <recommendedName>
        <fullName evidence="2">diguanylate cyclase</fullName>
        <ecNumber evidence="2">2.7.7.65</ecNumber>
    </recommendedName>
</protein>
<keyword evidence="4" id="KW-0597">Phosphoprotein</keyword>
<dbReference type="Proteomes" id="UP000304912">
    <property type="component" value="Chromosome"/>
</dbReference>
<sequence length="307" mass="34198">MILKQDTGRTLNACTVLIVDDQPTSRLIMTSLLEDITQCHAVAGASEALDYCAAQLPDLVISDVSMPEMSGRQLCEALRSNQPTANIPVMFVTGSDSDEEQEKCWEAGGVDFVTKPINATTFRNRVKTQLNHKIKADLLEQLIYTDRLTGAFNRHYLEERLPFIVKDCERESQPLSLALLDIDFFKQYNDEYGHLTGDECLCRLTRAVNEALLRPMDRVVRVGGEEFLLLMPNTALNGAEIVCNRVLEAVRRLHIPHIGSPFKEITVSIGLALYQTGASESATAVIAEADKHLYRAKSAGRNQLVFE</sequence>
<dbReference type="GO" id="GO:0005886">
    <property type="term" value="C:plasma membrane"/>
    <property type="evidence" value="ECO:0007669"/>
    <property type="project" value="TreeGrafter"/>
</dbReference>
<dbReference type="NCBIfam" id="TIGR00254">
    <property type="entry name" value="GGDEF"/>
    <property type="match status" value="1"/>
</dbReference>
<feature type="modified residue" description="4-aspartylphosphate" evidence="4">
    <location>
        <position position="63"/>
    </location>
</feature>
<dbReference type="Pfam" id="PF00072">
    <property type="entry name" value="Response_reg"/>
    <property type="match status" value="1"/>
</dbReference>
<dbReference type="RefSeq" id="WP_139755193.1">
    <property type="nucleotide sequence ID" value="NZ_CP039852.1"/>
</dbReference>
<dbReference type="InterPro" id="IPR001789">
    <property type="entry name" value="Sig_transdc_resp-reg_receiver"/>
</dbReference>
<name>A0A5B7YCV4_9ALTE</name>
<dbReference type="OrthoDB" id="9812260at2"/>
<dbReference type="SUPFAM" id="SSF52172">
    <property type="entry name" value="CheY-like"/>
    <property type="match status" value="1"/>
</dbReference>
<dbReference type="InterPro" id="IPR050469">
    <property type="entry name" value="Diguanylate_Cyclase"/>
</dbReference>
<dbReference type="EC" id="2.7.7.65" evidence="2"/>
<feature type="domain" description="GGDEF" evidence="6">
    <location>
        <begin position="173"/>
        <end position="307"/>
    </location>
</feature>
<evidence type="ECO:0000259" key="5">
    <source>
        <dbReference type="PROSITE" id="PS50110"/>
    </source>
</evidence>
<dbReference type="GO" id="GO:1902201">
    <property type="term" value="P:negative regulation of bacterial-type flagellum-dependent cell motility"/>
    <property type="evidence" value="ECO:0007669"/>
    <property type="project" value="TreeGrafter"/>
</dbReference>
<accession>A0A5B7YCV4</accession>
<organism evidence="7 8">
    <name type="scientific">Salinimonas iocasae</name>
    <dbReference type="NCBI Taxonomy" id="2572577"/>
    <lineage>
        <taxon>Bacteria</taxon>
        <taxon>Pseudomonadati</taxon>
        <taxon>Pseudomonadota</taxon>
        <taxon>Gammaproteobacteria</taxon>
        <taxon>Alteromonadales</taxon>
        <taxon>Alteromonadaceae</taxon>
        <taxon>Alteromonas/Salinimonas group</taxon>
        <taxon>Salinimonas</taxon>
    </lineage>
</organism>
<proteinExistence type="predicted"/>
<dbReference type="SUPFAM" id="SSF55073">
    <property type="entry name" value="Nucleotide cyclase"/>
    <property type="match status" value="1"/>
</dbReference>
<evidence type="ECO:0000313" key="8">
    <source>
        <dbReference type="Proteomes" id="UP000304912"/>
    </source>
</evidence>
<comment type="cofactor">
    <cofactor evidence="1">
        <name>Mg(2+)</name>
        <dbReference type="ChEBI" id="CHEBI:18420"/>
    </cofactor>
</comment>
<dbReference type="AlphaFoldDB" id="A0A5B7YCV4"/>
<evidence type="ECO:0000256" key="1">
    <source>
        <dbReference type="ARBA" id="ARBA00001946"/>
    </source>
</evidence>
<dbReference type="PANTHER" id="PTHR45138:SF9">
    <property type="entry name" value="DIGUANYLATE CYCLASE DGCM-RELATED"/>
    <property type="match status" value="1"/>
</dbReference>
<feature type="domain" description="Response regulatory" evidence="5">
    <location>
        <begin position="15"/>
        <end position="130"/>
    </location>
</feature>
<dbReference type="GO" id="GO:0043709">
    <property type="term" value="P:cell adhesion involved in single-species biofilm formation"/>
    <property type="evidence" value="ECO:0007669"/>
    <property type="project" value="TreeGrafter"/>
</dbReference>
<dbReference type="EMBL" id="CP039852">
    <property type="protein sequence ID" value="QCZ92439.1"/>
    <property type="molecule type" value="Genomic_DNA"/>
</dbReference>
<dbReference type="Pfam" id="PF00990">
    <property type="entry name" value="GGDEF"/>
    <property type="match status" value="1"/>
</dbReference>
<dbReference type="PANTHER" id="PTHR45138">
    <property type="entry name" value="REGULATORY COMPONENTS OF SENSORY TRANSDUCTION SYSTEM"/>
    <property type="match status" value="1"/>
</dbReference>
<dbReference type="SMART" id="SM00267">
    <property type="entry name" value="GGDEF"/>
    <property type="match status" value="1"/>
</dbReference>
<comment type="catalytic activity">
    <reaction evidence="3">
        <text>2 GTP = 3',3'-c-di-GMP + 2 diphosphate</text>
        <dbReference type="Rhea" id="RHEA:24898"/>
        <dbReference type="ChEBI" id="CHEBI:33019"/>
        <dbReference type="ChEBI" id="CHEBI:37565"/>
        <dbReference type="ChEBI" id="CHEBI:58805"/>
        <dbReference type="EC" id="2.7.7.65"/>
    </reaction>
</comment>
<dbReference type="FunFam" id="3.30.70.270:FF:000001">
    <property type="entry name" value="Diguanylate cyclase domain protein"/>
    <property type="match status" value="1"/>
</dbReference>
<dbReference type="InterPro" id="IPR043128">
    <property type="entry name" value="Rev_trsase/Diguanyl_cyclase"/>
</dbReference>
<dbReference type="Gene3D" id="3.40.50.2300">
    <property type="match status" value="1"/>
</dbReference>
<dbReference type="PROSITE" id="PS50110">
    <property type="entry name" value="RESPONSE_REGULATORY"/>
    <property type="match status" value="1"/>
</dbReference>
<evidence type="ECO:0000256" key="3">
    <source>
        <dbReference type="ARBA" id="ARBA00034247"/>
    </source>
</evidence>
<dbReference type="KEGG" id="salk:FBQ74_02660"/>
<dbReference type="InterPro" id="IPR000160">
    <property type="entry name" value="GGDEF_dom"/>
</dbReference>
<dbReference type="PROSITE" id="PS50887">
    <property type="entry name" value="GGDEF"/>
    <property type="match status" value="1"/>
</dbReference>